<sequence length="129" mass="14336">MGFSQTPICCKKASLRLTPLTLSSRVLGYGTMAHPLGLNLISTHSLGHQSSDLVRRGKSSSPSDSTTCPSYVSSPFRACLQRSSHSTIKGIAYWSKGWNLSIWRLAKYIWRSSDFIIFVLFNLFVPFCA</sequence>
<reference evidence="1 2" key="1">
    <citation type="submission" date="2020-09" db="EMBL/GenBank/DDBJ databases">
        <title>De no assembly of potato wild relative species, Solanum commersonii.</title>
        <authorList>
            <person name="Cho K."/>
        </authorList>
    </citation>
    <scope>NUCLEOTIDE SEQUENCE [LARGE SCALE GENOMIC DNA]</scope>
    <source>
        <strain evidence="1">LZ3.2</strain>
        <tissue evidence="1">Leaf</tissue>
    </source>
</reference>
<protein>
    <submittedName>
        <fullName evidence="1">Uncharacterized protein</fullName>
    </submittedName>
</protein>
<evidence type="ECO:0000313" key="2">
    <source>
        <dbReference type="Proteomes" id="UP000824120"/>
    </source>
</evidence>
<proteinExistence type="predicted"/>
<accession>A0A9J6B2S6</accession>
<dbReference type="AlphaFoldDB" id="A0A9J6B2S6"/>
<name>A0A9J6B2S6_SOLCO</name>
<evidence type="ECO:0000313" key="1">
    <source>
        <dbReference type="EMBL" id="KAG5631009.1"/>
    </source>
</evidence>
<keyword evidence="2" id="KW-1185">Reference proteome</keyword>
<dbReference type="EMBL" id="JACXVP010000001">
    <property type="protein sequence ID" value="KAG5631009.1"/>
    <property type="molecule type" value="Genomic_DNA"/>
</dbReference>
<gene>
    <name evidence="1" type="ORF">H5410_002726</name>
</gene>
<dbReference type="Proteomes" id="UP000824120">
    <property type="component" value="Chromosome 1"/>
</dbReference>
<comment type="caution">
    <text evidence="1">The sequence shown here is derived from an EMBL/GenBank/DDBJ whole genome shotgun (WGS) entry which is preliminary data.</text>
</comment>
<organism evidence="1 2">
    <name type="scientific">Solanum commersonii</name>
    <name type="common">Commerson's wild potato</name>
    <name type="synonym">Commerson's nightshade</name>
    <dbReference type="NCBI Taxonomy" id="4109"/>
    <lineage>
        <taxon>Eukaryota</taxon>
        <taxon>Viridiplantae</taxon>
        <taxon>Streptophyta</taxon>
        <taxon>Embryophyta</taxon>
        <taxon>Tracheophyta</taxon>
        <taxon>Spermatophyta</taxon>
        <taxon>Magnoliopsida</taxon>
        <taxon>eudicotyledons</taxon>
        <taxon>Gunneridae</taxon>
        <taxon>Pentapetalae</taxon>
        <taxon>asterids</taxon>
        <taxon>lamiids</taxon>
        <taxon>Solanales</taxon>
        <taxon>Solanaceae</taxon>
        <taxon>Solanoideae</taxon>
        <taxon>Solaneae</taxon>
        <taxon>Solanum</taxon>
    </lineage>
</organism>